<protein>
    <submittedName>
        <fullName evidence="5">ATP-binding cassette domain-containing protein</fullName>
    </submittedName>
</protein>
<sequence length="246" mass="27725">MLEVSALNVSYQQQAVICDLSFQLAEQKILALLGPSGSGKTTFLRALLGELPYSGQITLGGQKITPHSVRLAYVPQDLGLLPWKTVWQNVVLAQKISQKRHQHMLEEPTALFEKLDLMPVLTRYPAQLSGGQKQRAALARAFALEPELLLMDEAFSALDIVTKAKAQALFLEQWHKTPVTTILVTHDLKEALQLSDQMLIFSKNKRPQLLENPLAKLSYAKRIKPENLMGPFLEFEQRMVQLWEAK</sequence>
<dbReference type="Proteomes" id="UP001565236">
    <property type="component" value="Unassembled WGS sequence"/>
</dbReference>
<keyword evidence="3 5" id="KW-0067">ATP-binding</keyword>
<dbReference type="InterPro" id="IPR050093">
    <property type="entry name" value="ABC_SmlMolc_Importer"/>
</dbReference>
<evidence type="ECO:0000313" key="5">
    <source>
        <dbReference type="EMBL" id="MEY8662303.1"/>
    </source>
</evidence>
<gene>
    <name evidence="5" type="ORF">AALT52_05305</name>
</gene>
<feature type="domain" description="ABC transporter" evidence="4">
    <location>
        <begin position="2"/>
        <end position="228"/>
    </location>
</feature>
<dbReference type="SMART" id="SM00382">
    <property type="entry name" value="AAA"/>
    <property type="match status" value="1"/>
</dbReference>
<dbReference type="EMBL" id="JBCLUF010000015">
    <property type="protein sequence ID" value="MEY8662303.1"/>
    <property type="molecule type" value="Genomic_DNA"/>
</dbReference>
<evidence type="ECO:0000313" key="6">
    <source>
        <dbReference type="Proteomes" id="UP001565236"/>
    </source>
</evidence>
<dbReference type="PANTHER" id="PTHR42781:SF8">
    <property type="entry name" value="BICARBONATE TRANSPORT ATP-BINDING PROTEIN CMPC"/>
    <property type="match status" value="1"/>
</dbReference>
<dbReference type="InterPro" id="IPR003593">
    <property type="entry name" value="AAA+_ATPase"/>
</dbReference>
<dbReference type="PANTHER" id="PTHR42781">
    <property type="entry name" value="SPERMIDINE/PUTRESCINE IMPORT ATP-BINDING PROTEIN POTA"/>
    <property type="match status" value="1"/>
</dbReference>
<evidence type="ECO:0000256" key="3">
    <source>
        <dbReference type="ARBA" id="ARBA00022840"/>
    </source>
</evidence>
<evidence type="ECO:0000256" key="1">
    <source>
        <dbReference type="ARBA" id="ARBA00022448"/>
    </source>
</evidence>
<keyword evidence="1" id="KW-0813">Transport</keyword>
<dbReference type="PROSITE" id="PS00211">
    <property type="entry name" value="ABC_TRANSPORTER_1"/>
    <property type="match status" value="1"/>
</dbReference>
<dbReference type="Pfam" id="PF00005">
    <property type="entry name" value="ABC_tran"/>
    <property type="match status" value="1"/>
</dbReference>
<organism evidence="5 6">
    <name type="scientific">Ligilactobacillus faecis</name>
    <dbReference type="NCBI Taxonomy" id="762833"/>
    <lineage>
        <taxon>Bacteria</taxon>
        <taxon>Bacillati</taxon>
        <taxon>Bacillota</taxon>
        <taxon>Bacilli</taxon>
        <taxon>Lactobacillales</taxon>
        <taxon>Lactobacillaceae</taxon>
        <taxon>Ligilactobacillus</taxon>
    </lineage>
</organism>
<accession>A0ABV4DQ64</accession>
<evidence type="ECO:0000259" key="4">
    <source>
        <dbReference type="PROSITE" id="PS50893"/>
    </source>
</evidence>
<name>A0ABV4DQ64_9LACO</name>
<dbReference type="InterPro" id="IPR017871">
    <property type="entry name" value="ABC_transporter-like_CS"/>
</dbReference>
<dbReference type="InterPro" id="IPR027417">
    <property type="entry name" value="P-loop_NTPase"/>
</dbReference>
<comment type="caution">
    <text evidence="5">The sequence shown here is derived from an EMBL/GenBank/DDBJ whole genome shotgun (WGS) entry which is preliminary data.</text>
</comment>
<dbReference type="InterPro" id="IPR003439">
    <property type="entry name" value="ABC_transporter-like_ATP-bd"/>
</dbReference>
<dbReference type="Gene3D" id="3.40.50.300">
    <property type="entry name" value="P-loop containing nucleotide triphosphate hydrolases"/>
    <property type="match status" value="1"/>
</dbReference>
<proteinExistence type="predicted"/>
<dbReference type="PROSITE" id="PS50893">
    <property type="entry name" value="ABC_TRANSPORTER_2"/>
    <property type="match status" value="1"/>
</dbReference>
<dbReference type="SUPFAM" id="SSF52540">
    <property type="entry name" value="P-loop containing nucleoside triphosphate hydrolases"/>
    <property type="match status" value="1"/>
</dbReference>
<dbReference type="RefSeq" id="WP_369941742.1">
    <property type="nucleotide sequence ID" value="NZ_JBCLUF010000015.1"/>
</dbReference>
<keyword evidence="2" id="KW-0547">Nucleotide-binding</keyword>
<reference evidence="5 6" key="1">
    <citation type="submission" date="2024-03" db="EMBL/GenBank/DDBJ databases">
        <title>Mouse gut bacterial collection (mGBC) of GemPharmatech.</title>
        <authorList>
            <person name="He Y."/>
            <person name="Dong L."/>
            <person name="Wu D."/>
            <person name="Gao X."/>
            <person name="Lin Z."/>
        </authorList>
    </citation>
    <scope>NUCLEOTIDE SEQUENCE [LARGE SCALE GENOMIC DNA]</scope>
    <source>
        <strain evidence="5 6">15-30</strain>
    </source>
</reference>
<keyword evidence="6" id="KW-1185">Reference proteome</keyword>
<evidence type="ECO:0000256" key="2">
    <source>
        <dbReference type="ARBA" id="ARBA00022741"/>
    </source>
</evidence>
<dbReference type="GO" id="GO:0005524">
    <property type="term" value="F:ATP binding"/>
    <property type="evidence" value="ECO:0007669"/>
    <property type="project" value="UniProtKB-KW"/>
</dbReference>